<comment type="caution">
    <text evidence="2">The sequence shown here is derived from an EMBL/GenBank/DDBJ whole genome shotgun (WGS) entry which is preliminary data.</text>
</comment>
<feature type="compositionally biased region" description="Polar residues" evidence="1">
    <location>
        <begin position="84"/>
        <end position="94"/>
    </location>
</feature>
<dbReference type="AlphaFoldDB" id="A0A4Y2GEC9"/>
<organism evidence="2 3">
    <name type="scientific">Araneus ventricosus</name>
    <name type="common">Orbweaver spider</name>
    <name type="synonym">Epeira ventricosa</name>
    <dbReference type="NCBI Taxonomy" id="182803"/>
    <lineage>
        <taxon>Eukaryota</taxon>
        <taxon>Metazoa</taxon>
        <taxon>Ecdysozoa</taxon>
        <taxon>Arthropoda</taxon>
        <taxon>Chelicerata</taxon>
        <taxon>Arachnida</taxon>
        <taxon>Araneae</taxon>
        <taxon>Araneomorphae</taxon>
        <taxon>Entelegynae</taxon>
        <taxon>Araneoidea</taxon>
        <taxon>Araneidae</taxon>
        <taxon>Araneus</taxon>
    </lineage>
</organism>
<keyword evidence="3" id="KW-1185">Reference proteome</keyword>
<gene>
    <name evidence="2" type="ORF">AVEN_74703_1</name>
</gene>
<evidence type="ECO:0000313" key="2">
    <source>
        <dbReference type="EMBL" id="GBM51527.1"/>
    </source>
</evidence>
<dbReference type="Proteomes" id="UP000499080">
    <property type="component" value="Unassembled WGS sequence"/>
</dbReference>
<dbReference type="EMBL" id="BGPR01001340">
    <property type="protein sequence ID" value="GBM51527.1"/>
    <property type="molecule type" value="Genomic_DNA"/>
</dbReference>
<sequence>MVTLLCECESVVNGRPLTYLYDDPNELRAIKLSDFIQDIKGNATVDLDIVDANHLQMSSTDISKSVLENIESVSDVTDDVNRLHTASNEHSSQADTHRKGQSQTVKKTFCGQRIVPVKRMDL</sequence>
<accession>A0A4Y2GEC9</accession>
<protein>
    <submittedName>
        <fullName evidence="2">Uncharacterized protein</fullName>
    </submittedName>
</protein>
<reference evidence="2 3" key="1">
    <citation type="journal article" date="2019" name="Sci. Rep.">
        <title>Orb-weaving spider Araneus ventricosus genome elucidates the spidroin gene catalogue.</title>
        <authorList>
            <person name="Kono N."/>
            <person name="Nakamura H."/>
            <person name="Ohtoshi R."/>
            <person name="Moran D.A.P."/>
            <person name="Shinohara A."/>
            <person name="Yoshida Y."/>
            <person name="Fujiwara M."/>
            <person name="Mori M."/>
            <person name="Tomita M."/>
            <person name="Arakawa K."/>
        </authorList>
    </citation>
    <scope>NUCLEOTIDE SEQUENCE [LARGE SCALE GENOMIC DNA]</scope>
</reference>
<evidence type="ECO:0000256" key="1">
    <source>
        <dbReference type="SAM" id="MobiDB-lite"/>
    </source>
</evidence>
<dbReference type="OrthoDB" id="6430512at2759"/>
<evidence type="ECO:0000313" key="3">
    <source>
        <dbReference type="Proteomes" id="UP000499080"/>
    </source>
</evidence>
<proteinExistence type="predicted"/>
<feature type="region of interest" description="Disordered" evidence="1">
    <location>
        <begin position="83"/>
        <end position="105"/>
    </location>
</feature>
<name>A0A4Y2GEC9_ARAVE</name>